<dbReference type="PANTHER" id="PTHR16026">
    <property type="entry name" value="CARTILAGE ACIDIC PROTEIN 1"/>
    <property type="match status" value="1"/>
</dbReference>
<dbReference type="InterPro" id="IPR013517">
    <property type="entry name" value="FG-GAP"/>
</dbReference>
<feature type="domain" description="ASPIC/UnbV" evidence="3">
    <location>
        <begin position="533"/>
        <end position="601"/>
    </location>
</feature>
<reference evidence="4" key="1">
    <citation type="submission" date="2019-10" db="EMBL/GenBank/DDBJ databases">
        <title>Draft genome sequence of Panacibacter sp. KCS-6.</title>
        <authorList>
            <person name="Yim K.J."/>
        </authorList>
    </citation>
    <scope>NUCLEOTIDE SEQUENCE</scope>
    <source>
        <strain evidence="4">KCS-6</strain>
    </source>
</reference>
<dbReference type="Pfam" id="PF07593">
    <property type="entry name" value="UnbV_ASPIC"/>
    <property type="match status" value="1"/>
</dbReference>
<name>A0A8J8JVI4_9BACT</name>
<dbReference type="RefSeq" id="WP_171608603.1">
    <property type="nucleotide sequence ID" value="NZ_WHPF01000010.1"/>
</dbReference>
<evidence type="ECO:0000259" key="3">
    <source>
        <dbReference type="Pfam" id="PF07593"/>
    </source>
</evidence>
<protein>
    <submittedName>
        <fullName evidence="4">RNA-binding protein</fullName>
    </submittedName>
</protein>
<keyword evidence="1 2" id="KW-0732">Signal</keyword>
<dbReference type="InterPro" id="IPR027039">
    <property type="entry name" value="Crtac1"/>
</dbReference>
<dbReference type="SUPFAM" id="SSF69318">
    <property type="entry name" value="Integrin alpha N-terminal domain"/>
    <property type="match status" value="3"/>
</dbReference>
<dbReference type="Pfam" id="PF13517">
    <property type="entry name" value="FG-GAP_3"/>
    <property type="match status" value="4"/>
</dbReference>
<evidence type="ECO:0000313" key="5">
    <source>
        <dbReference type="Proteomes" id="UP000598971"/>
    </source>
</evidence>
<gene>
    <name evidence="4" type="ORF">GD597_14400</name>
</gene>
<dbReference type="InterPro" id="IPR028994">
    <property type="entry name" value="Integrin_alpha_N"/>
</dbReference>
<accession>A0A8J8JVI4</accession>
<keyword evidence="5" id="KW-1185">Reference proteome</keyword>
<dbReference type="PANTHER" id="PTHR16026:SF0">
    <property type="entry name" value="CARTILAGE ACIDIC PROTEIN 1"/>
    <property type="match status" value="1"/>
</dbReference>
<feature type="chain" id="PRO_5035299732" evidence="2">
    <location>
        <begin position="21"/>
        <end position="1192"/>
    </location>
</feature>
<dbReference type="Proteomes" id="UP000598971">
    <property type="component" value="Unassembled WGS sequence"/>
</dbReference>
<feature type="signal peptide" evidence="2">
    <location>
        <begin position="1"/>
        <end position="20"/>
    </location>
</feature>
<evidence type="ECO:0000256" key="2">
    <source>
        <dbReference type="SAM" id="SignalP"/>
    </source>
</evidence>
<comment type="caution">
    <text evidence="4">The sequence shown here is derived from an EMBL/GenBank/DDBJ whole genome shotgun (WGS) entry which is preliminary data.</text>
</comment>
<dbReference type="EMBL" id="WHPF01000010">
    <property type="protein sequence ID" value="NNV56659.1"/>
    <property type="molecule type" value="Genomic_DNA"/>
</dbReference>
<dbReference type="AlphaFoldDB" id="A0A8J8JVI4"/>
<sequence length="1192" mass="132240">MKGFKIVLYSCFVVFFAACSNSNTLFEEVSSSHSGIHFSNDIIENDTLNPLDVTNIYNGGGIAVGDFNNDGLQDLYFSGNNVSNKLYINKGNFEFEDVTDDASVGGNGKWCRGADVIDINNDGLQDLYVCASLKKNGEERKNLLYVNEGNDKNNIPHFKELAHEYGLDDSSHSTQAAFFDYDNDGDLDVYIVVNEVNTKVFPDNFHPVLKDRLNPSTGKLFSNDWNPALKHGVYADVSHLAGIETEGYGHSVNITDINNDGWKDIYVTNDFISNDLLWINNQDGTFSEQLSNYFKHTSANAMGNDIVDVNNDGLADVVALDMDPEDNFRKKMMLNGNSYQKYQNSDRFSYNYQYVRNTLQLNQGPRVNANDSIGAPIFSEIGYYAGMAETDWSWTPLVSDFDNDGNRDIIITNGYPKDLTDHDFITYRNEATNLASRKQILEQIPEVKLHNYAFKNNGDLTFSNMSVQWGMDVPTFSNAAVYADLDNDGDMDVVVSNINGEASLYNNKERQQSTDSSHYLKIQFEGSALNKGGIGAYASIYYNNGKMQIWENTPYRGYLSSVDCRAQFGLGKTTDIDSLVIVWPDGKKQTIPNVKADQLLTVKYANAITVAAPIKNVLATNSFFRDITDSVKVQYRHQERDFVDFNIQKLLPHKFSQFGPAIASGDIDNNGLDDFISGGSVNYSAQIFLQQSNGFFVQKTLLKDTTAPKLSQDLGLLLFDADSDKDLDLYIASGGYIGGPNTTVYQDRFYINDGKGNFKKDTTALPENLTSKFCVRAVDFDKDGDLDLFVSGRVNPWNYPKPVSSFIYRNDTENGKIKFTDVTATVAKDLNNIGMVCDALFTDFDNDGWQDLVLAGEWMPISFLKNDKGIFKNVSASSGINNQVGWWNTIAPGDFDNDGDIDYIAGNLGQNSFYKATDKFPVSVYAKDFDNNSSFDAITSLYLPTSMTDQTKKEFPSFGRSDLINQMIGMRSRFQSYNAYANATMDSVLTPDERKDAIIYHANNLQSAYLRNDGNGKFTMQPLPLQAQLSMLCGIAVEDVDGDGNLDAIINGNDYGTEVATGRYDALNGLVLKGNGKGNFTPQTILQSGLFIPGDGKALVKIRNNKGNCLLVAGQNRGPIKVFKLKANVQCIPLQPADVSAIIEYKNGTVQKQECYYGNSFLSQSARFINAGSNVAAVTITDDKGNKRKLVL</sequence>
<dbReference type="PROSITE" id="PS51257">
    <property type="entry name" value="PROKAR_LIPOPROTEIN"/>
    <property type="match status" value="1"/>
</dbReference>
<proteinExistence type="predicted"/>
<dbReference type="Gene3D" id="2.130.10.130">
    <property type="entry name" value="Integrin alpha, N-terminal"/>
    <property type="match status" value="4"/>
</dbReference>
<dbReference type="InterPro" id="IPR011519">
    <property type="entry name" value="UnbV_ASPIC"/>
</dbReference>
<organism evidence="4 5">
    <name type="scientific">Limnovirga soli</name>
    <dbReference type="NCBI Taxonomy" id="2656915"/>
    <lineage>
        <taxon>Bacteria</taxon>
        <taxon>Pseudomonadati</taxon>
        <taxon>Bacteroidota</taxon>
        <taxon>Chitinophagia</taxon>
        <taxon>Chitinophagales</taxon>
        <taxon>Chitinophagaceae</taxon>
        <taxon>Limnovirga</taxon>
    </lineage>
</organism>
<evidence type="ECO:0000313" key="4">
    <source>
        <dbReference type="EMBL" id="NNV56659.1"/>
    </source>
</evidence>
<evidence type="ECO:0000256" key="1">
    <source>
        <dbReference type="ARBA" id="ARBA00022729"/>
    </source>
</evidence>